<dbReference type="AlphaFoldDB" id="A0A3G8Z9Q0"/>
<protein>
    <submittedName>
        <fullName evidence="1">Uncharacterized protein</fullName>
    </submittedName>
</protein>
<evidence type="ECO:0000313" key="1">
    <source>
        <dbReference type="EMBL" id="AZI53873.1"/>
    </source>
</evidence>
<reference evidence="1" key="1">
    <citation type="submission" date="2018-11" db="EMBL/GenBank/DDBJ databases">
        <title>Proposal to divide the Flavobacteriaceae and reorganize its genera based on Amino Acid Identity values calculated from whole genome sequences.</title>
        <authorList>
            <person name="Nicholson A.C."/>
            <person name="Gulvik C.A."/>
            <person name="Whitney A.M."/>
            <person name="Humrighouse B.W."/>
            <person name="Bell M."/>
            <person name="Holmes B."/>
            <person name="Steigerwalt A."/>
            <person name="Villarma A."/>
            <person name="Sheth M."/>
            <person name="Batra D."/>
            <person name="Pryor J."/>
            <person name="Bernardet J.-F."/>
            <person name="Hugo C."/>
            <person name="Kampfer P."/>
            <person name="Newman J."/>
            <person name="Mcquiston J.R."/>
        </authorList>
    </citation>
    <scope>NUCLEOTIDE SEQUENCE [LARGE SCALE GENOMIC DNA]</scope>
    <source>
        <strain evidence="1">H6466</strain>
    </source>
</reference>
<sequence length="72" mass="8647">MFLTQNAKHIFLNNTMSNEFFPPTEQELEEIIEGLRARLEDDSYQDEWPEINKELTRREIQLHELTIKNNAL</sequence>
<dbReference type="EMBL" id="CP034160">
    <property type="protein sequence ID" value="AZI53873.1"/>
    <property type="molecule type" value="Genomic_DNA"/>
</dbReference>
<gene>
    <name evidence="1" type="ORF">EIB75_00765</name>
    <name evidence="2" type="ORF">EIB75_10790</name>
</gene>
<accession>A0A3G8Z9Q0</accession>
<name>A0A3G8Z9Q0_9FLAO</name>
<proteinExistence type="predicted"/>
<evidence type="ECO:0000313" key="3">
    <source>
        <dbReference type="Proteomes" id="UP000272316"/>
    </source>
</evidence>
<dbReference type="KEGG" id="eva:EIB75_00765"/>
<dbReference type="KEGG" id="eva:EIB75_10790"/>
<dbReference type="EMBL" id="CP034160">
    <property type="protein sequence ID" value="AZI55709.1"/>
    <property type="molecule type" value="Genomic_DNA"/>
</dbReference>
<reference evidence="3" key="2">
    <citation type="submission" date="2018-11" db="EMBL/GenBank/DDBJ databases">
        <title>Proposal to divide the Flavobacteriaceae and reorganize its genera based on Amino Acid Identity values calculated from whole genome sequences.</title>
        <authorList>
            <person name="Nicholson A.C."/>
            <person name="Gulvik C.A."/>
            <person name="Whitney A.M."/>
            <person name="Sheth M."/>
            <person name="Batra D."/>
            <person name="Pryor J."/>
            <person name="Bernardet J.-F."/>
            <person name="Hugo C."/>
            <person name="Kampfer P."/>
            <person name="Newman J.D."/>
            <person name="McQuiston J.R."/>
        </authorList>
    </citation>
    <scope>NUCLEOTIDE SEQUENCE [LARGE SCALE GENOMIC DNA]</scope>
    <source>
        <strain evidence="3">H6466</strain>
    </source>
</reference>
<evidence type="ECO:0000313" key="2">
    <source>
        <dbReference type="EMBL" id="AZI55709.1"/>
    </source>
</evidence>
<organism evidence="1 3">
    <name type="scientific">Epilithonimonas vandammei</name>
    <dbReference type="NCBI Taxonomy" id="2487072"/>
    <lineage>
        <taxon>Bacteria</taxon>
        <taxon>Pseudomonadati</taxon>
        <taxon>Bacteroidota</taxon>
        <taxon>Flavobacteriia</taxon>
        <taxon>Flavobacteriales</taxon>
        <taxon>Weeksellaceae</taxon>
        <taxon>Chryseobacterium group</taxon>
        <taxon>Epilithonimonas</taxon>
    </lineage>
</organism>
<dbReference type="Proteomes" id="UP000272316">
    <property type="component" value="Chromosome"/>
</dbReference>